<feature type="transmembrane region" description="Helical" evidence="8">
    <location>
        <begin position="163"/>
        <end position="181"/>
    </location>
</feature>
<dbReference type="InterPro" id="IPR011606">
    <property type="entry name" value="Brnchd-chn_aa_trnsp_permease"/>
</dbReference>
<reference evidence="10" key="1">
    <citation type="journal article" date="2019" name="Int. J. Syst. Evol. Microbiol.">
        <title>The Global Catalogue of Microorganisms (GCM) 10K type strain sequencing project: providing services to taxonomists for standard genome sequencing and annotation.</title>
        <authorList>
            <consortium name="The Broad Institute Genomics Platform"/>
            <consortium name="The Broad Institute Genome Sequencing Center for Infectious Disease"/>
            <person name="Wu L."/>
            <person name="Ma J."/>
        </authorList>
    </citation>
    <scope>NUCLEOTIDE SEQUENCE [LARGE SCALE GENOMIC DNA]</scope>
    <source>
        <strain evidence="10">JCM 18424</strain>
    </source>
</reference>
<evidence type="ECO:0000256" key="5">
    <source>
        <dbReference type="ARBA" id="ARBA00022692"/>
    </source>
</evidence>
<dbReference type="PANTHER" id="PTHR34979">
    <property type="entry name" value="INNER MEMBRANE PROTEIN YGAZ"/>
    <property type="match status" value="1"/>
</dbReference>
<gene>
    <name evidence="9" type="ORF">GCM10023338_03370</name>
</gene>
<organism evidence="9 10">
    <name type="scientific">Wohlfahrtiimonas larvae</name>
    <dbReference type="NCBI Taxonomy" id="1157986"/>
    <lineage>
        <taxon>Bacteria</taxon>
        <taxon>Pseudomonadati</taxon>
        <taxon>Pseudomonadota</taxon>
        <taxon>Gammaproteobacteria</taxon>
        <taxon>Cardiobacteriales</taxon>
        <taxon>Ignatzschineriaceae</taxon>
        <taxon>Wohlfahrtiimonas</taxon>
    </lineage>
</organism>
<keyword evidence="10" id="KW-1185">Reference proteome</keyword>
<evidence type="ECO:0000256" key="2">
    <source>
        <dbReference type="ARBA" id="ARBA00010735"/>
    </source>
</evidence>
<feature type="transmembrane region" description="Helical" evidence="8">
    <location>
        <begin position="21"/>
        <end position="41"/>
    </location>
</feature>
<dbReference type="Pfam" id="PF03591">
    <property type="entry name" value="AzlC"/>
    <property type="match status" value="1"/>
</dbReference>
<comment type="subcellular location">
    <subcellularLocation>
        <location evidence="1">Cell membrane</location>
        <topology evidence="1">Multi-pass membrane protein</topology>
    </subcellularLocation>
</comment>
<name>A0ABP9MHJ6_9GAMM</name>
<dbReference type="RefSeq" id="WP_345666919.1">
    <property type="nucleotide sequence ID" value="NZ_BAABKE010000001.1"/>
</dbReference>
<evidence type="ECO:0000256" key="8">
    <source>
        <dbReference type="SAM" id="Phobius"/>
    </source>
</evidence>
<dbReference type="Proteomes" id="UP001500631">
    <property type="component" value="Unassembled WGS sequence"/>
</dbReference>
<keyword evidence="5 8" id="KW-0812">Transmembrane</keyword>
<evidence type="ECO:0000256" key="6">
    <source>
        <dbReference type="ARBA" id="ARBA00022989"/>
    </source>
</evidence>
<feature type="transmembrane region" description="Helical" evidence="8">
    <location>
        <begin position="188"/>
        <end position="206"/>
    </location>
</feature>
<evidence type="ECO:0000256" key="1">
    <source>
        <dbReference type="ARBA" id="ARBA00004651"/>
    </source>
</evidence>
<evidence type="ECO:0000256" key="7">
    <source>
        <dbReference type="ARBA" id="ARBA00023136"/>
    </source>
</evidence>
<keyword evidence="3" id="KW-0813">Transport</keyword>
<sequence>MSQTTTQNAIPPSTWREAFKISMPVAMGYLPAAMAFGVLSSTANIPDWISIFISIVVFSGAAQYAAVQPVATGASILDLAINTFAINLRHIFYALPLMDSLPESKLKRTYCLFCLTDEAFSLMTTLPKEKQKSLFLKISTLVHSYWVIGTILGVLAGHQLGKLIPNLEFALTCLFVILWYEQWQQKKVYFPALIAIPAFLFAYLLFPKILLIGALTIAIIGIMIHYFSFKRAE</sequence>
<dbReference type="EMBL" id="BAABKE010000001">
    <property type="protein sequence ID" value="GAA5094733.1"/>
    <property type="molecule type" value="Genomic_DNA"/>
</dbReference>
<feature type="transmembrane region" description="Helical" evidence="8">
    <location>
        <begin position="134"/>
        <end position="157"/>
    </location>
</feature>
<protein>
    <submittedName>
        <fullName evidence="9">AzlC family ABC transporter permease</fullName>
    </submittedName>
</protein>
<comment type="similarity">
    <text evidence="2">Belongs to the AzlC family.</text>
</comment>
<dbReference type="PANTHER" id="PTHR34979:SF1">
    <property type="entry name" value="INNER MEMBRANE PROTEIN YGAZ"/>
    <property type="match status" value="1"/>
</dbReference>
<evidence type="ECO:0000256" key="3">
    <source>
        <dbReference type="ARBA" id="ARBA00022448"/>
    </source>
</evidence>
<accession>A0ABP9MHJ6</accession>
<feature type="transmembrane region" description="Helical" evidence="8">
    <location>
        <begin position="212"/>
        <end position="229"/>
    </location>
</feature>
<comment type="caution">
    <text evidence="9">The sequence shown here is derived from an EMBL/GenBank/DDBJ whole genome shotgun (WGS) entry which is preliminary data.</text>
</comment>
<keyword evidence="4" id="KW-1003">Cell membrane</keyword>
<evidence type="ECO:0000313" key="9">
    <source>
        <dbReference type="EMBL" id="GAA5094733.1"/>
    </source>
</evidence>
<evidence type="ECO:0000313" key="10">
    <source>
        <dbReference type="Proteomes" id="UP001500631"/>
    </source>
</evidence>
<proteinExistence type="inferred from homology"/>
<keyword evidence="6 8" id="KW-1133">Transmembrane helix</keyword>
<keyword evidence="7 8" id="KW-0472">Membrane</keyword>
<feature type="transmembrane region" description="Helical" evidence="8">
    <location>
        <begin position="48"/>
        <end position="67"/>
    </location>
</feature>
<evidence type="ECO:0000256" key="4">
    <source>
        <dbReference type="ARBA" id="ARBA00022475"/>
    </source>
</evidence>